<feature type="transmembrane region" description="Helical" evidence="9">
    <location>
        <begin position="101"/>
        <end position="125"/>
    </location>
</feature>
<evidence type="ECO:0000256" key="5">
    <source>
        <dbReference type="ARBA" id="ARBA00022692"/>
    </source>
</evidence>
<comment type="subcellular location">
    <subcellularLocation>
        <location evidence="1">Cell membrane</location>
        <topology evidence="1">Multi-pass membrane protein</topology>
    </subcellularLocation>
</comment>
<feature type="transmembrane region" description="Helical" evidence="9">
    <location>
        <begin position="171"/>
        <end position="190"/>
    </location>
</feature>
<gene>
    <name evidence="10" type="ORF">QYE77_11755</name>
</gene>
<keyword evidence="6 9" id="KW-1133">Transmembrane helix</keyword>
<dbReference type="Pfam" id="PF02653">
    <property type="entry name" value="BPD_transp_2"/>
    <property type="match status" value="1"/>
</dbReference>
<dbReference type="InterPro" id="IPR001851">
    <property type="entry name" value="ABC_transp_permease"/>
</dbReference>
<dbReference type="PANTHER" id="PTHR32196">
    <property type="entry name" value="ABC TRANSPORTER PERMEASE PROTEIN YPHD-RELATED-RELATED"/>
    <property type="match status" value="1"/>
</dbReference>
<dbReference type="RefSeq" id="WP_315625612.1">
    <property type="nucleotide sequence ID" value="NZ_JAUHMF010000002.1"/>
</dbReference>
<evidence type="ECO:0000256" key="1">
    <source>
        <dbReference type="ARBA" id="ARBA00004651"/>
    </source>
</evidence>
<evidence type="ECO:0000313" key="11">
    <source>
        <dbReference type="Proteomes" id="UP001254165"/>
    </source>
</evidence>
<sequence>MRKTKPSVKVNLARLRIIPPAYAILLGIFLVAWLIVELFGTGSFTNPDTLTNILVRSVALGIVAVGQTFAILSGSLDLSVAYLISVTAVMSSFIMQGNSQLVPLALMVVLCIGILVGLINGFIITRLKIHPFIATLSTSLMMKGLLDTGFQNFAGSVPKSFQALAYDGWGPIPYSVLLFLAVAVVGEFILRRTRFGSHVYAVGGNREVARLSGIRTTRILMGVHVLVSLTAVLSGIFIVSRLGSGAPWVGPDGAYDLESIAAVVVGGTALSGGRGNVAGTVAGVLIFGVLDTMFNLLGVGAFLKLVLRGVIIIVAVASYAIRSKHEVA</sequence>
<comment type="caution">
    <text evidence="10">The sequence shown here is derived from an EMBL/GenBank/DDBJ whole genome shotgun (WGS) entry which is preliminary data.</text>
</comment>
<evidence type="ECO:0000256" key="8">
    <source>
        <dbReference type="ARBA" id="ARBA00039381"/>
    </source>
</evidence>
<feature type="transmembrane region" description="Helical" evidence="9">
    <location>
        <begin position="302"/>
        <end position="321"/>
    </location>
</feature>
<evidence type="ECO:0000256" key="9">
    <source>
        <dbReference type="SAM" id="Phobius"/>
    </source>
</evidence>
<keyword evidence="11" id="KW-1185">Reference proteome</keyword>
<evidence type="ECO:0000256" key="4">
    <source>
        <dbReference type="ARBA" id="ARBA00022519"/>
    </source>
</evidence>
<dbReference type="CDD" id="cd06579">
    <property type="entry name" value="TM_PBP1_transp_AraH_like"/>
    <property type="match status" value="1"/>
</dbReference>
<keyword evidence="7 9" id="KW-0472">Membrane</keyword>
<keyword evidence="5 9" id="KW-0812">Transmembrane</keyword>
<feature type="transmembrane region" description="Helical" evidence="9">
    <location>
        <begin position="260"/>
        <end position="290"/>
    </location>
</feature>
<reference evidence="10 11" key="1">
    <citation type="submission" date="2023-07" db="EMBL/GenBank/DDBJ databases">
        <title>Novel species of Thermanaerothrix with wide hydrolytic capabilities.</title>
        <authorList>
            <person name="Zayulina K.S."/>
            <person name="Podosokorskaya O.A."/>
            <person name="Elcheninov A.G."/>
        </authorList>
    </citation>
    <scope>NUCLEOTIDE SEQUENCE [LARGE SCALE GENOMIC DNA]</scope>
    <source>
        <strain evidence="10 11">4228-RoL</strain>
    </source>
</reference>
<proteinExistence type="predicted"/>
<evidence type="ECO:0000256" key="7">
    <source>
        <dbReference type="ARBA" id="ARBA00023136"/>
    </source>
</evidence>
<feature type="transmembrane region" description="Helical" evidence="9">
    <location>
        <begin position="132"/>
        <end position="151"/>
    </location>
</feature>
<keyword evidence="4" id="KW-0997">Cell inner membrane</keyword>
<name>A0ABU3NQ41_9CHLR</name>
<protein>
    <recommendedName>
        <fullName evidence="8">Autoinducer 2 import system permease protein LsrD</fullName>
    </recommendedName>
</protein>
<feature type="transmembrane region" description="Helical" evidence="9">
    <location>
        <begin position="79"/>
        <end position="95"/>
    </location>
</feature>
<evidence type="ECO:0000313" key="10">
    <source>
        <dbReference type="EMBL" id="MDT8898939.1"/>
    </source>
</evidence>
<dbReference type="EMBL" id="JAUHMF010000002">
    <property type="protein sequence ID" value="MDT8898939.1"/>
    <property type="molecule type" value="Genomic_DNA"/>
</dbReference>
<keyword evidence="2" id="KW-0813">Transport</keyword>
<evidence type="ECO:0000256" key="6">
    <source>
        <dbReference type="ARBA" id="ARBA00022989"/>
    </source>
</evidence>
<evidence type="ECO:0000256" key="2">
    <source>
        <dbReference type="ARBA" id="ARBA00022448"/>
    </source>
</evidence>
<dbReference type="PANTHER" id="PTHR32196:SF71">
    <property type="entry name" value="AUTOINDUCER 2 IMPORT SYSTEM PERMEASE PROTEIN LSRD"/>
    <property type="match status" value="1"/>
</dbReference>
<keyword evidence="3" id="KW-1003">Cell membrane</keyword>
<feature type="transmembrane region" description="Helical" evidence="9">
    <location>
        <begin position="53"/>
        <end position="72"/>
    </location>
</feature>
<feature type="transmembrane region" description="Helical" evidence="9">
    <location>
        <begin position="219"/>
        <end position="240"/>
    </location>
</feature>
<evidence type="ECO:0000256" key="3">
    <source>
        <dbReference type="ARBA" id="ARBA00022475"/>
    </source>
</evidence>
<organism evidence="10 11">
    <name type="scientific">Thermanaerothrix solaris</name>
    <dbReference type="NCBI Taxonomy" id="3058434"/>
    <lineage>
        <taxon>Bacteria</taxon>
        <taxon>Bacillati</taxon>
        <taxon>Chloroflexota</taxon>
        <taxon>Anaerolineae</taxon>
        <taxon>Anaerolineales</taxon>
        <taxon>Anaerolineaceae</taxon>
        <taxon>Thermanaerothrix</taxon>
    </lineage>
</organism>
<feature type="transmembrane region" description="Helical" evidence="9">
    <location>
        <begin position="21"/>
        <end position="41"/>
    </location>
</feature>
<dbReference type="Proteomes" id="UP001254165">
    <property type="component" value="Unassembled WGS sequence"/>
</dbReference>
<accession>A0ABU3NQ41</accession>